<sequence length="743" mass="75129">MSKFDKFKNNLTPLMLAIALSACGGGGGGDDDDDDSGPSSVTLSGAASKGIIIGGVVRAYPVINGAVDTSNVLGQTTTGSDGTYNLTLSSGYSGPVVVRVTPTAGTLMRCDLSGGCGSGVAFGQDYALTDSTFALNAVVPTGASDISVNITVLTDVATQVALKDITMGGATSASEIQAAVTAANSKVANRFGVAGDLTKIAVVDITNPTAVAAAGQGGVKYNTLSAAIVQAVQGDSPGLSIEQAVAAFAEDFADGGIADTADSDGAGTTLEEILESTLDILNAAVAADESGDLDLDGLITIITAEESDAQNNGSTDESEGEPSDTANATELAQAKAMVQDIRNLGTGMLLSAEDRVTLDAFADQIAAATFASDENLAEVLDVMAIALEQIAASYMAFAEDGSTDGSPIVTVNILSDGASFTVNTTIEGVAVSLTATDASVVNVGDEVETPISGGTNTTQEISADVDFSIIGSVASSSVSLTINNGSSVEIMASFNSNEDETTTGDTTTTELEEDFDVNDMELGLNVTLSEVGVADPVSFTGSMGVQLSSFTADISETDTETSSSYDESWTEVFTAGTLSMTLAGEFSNTTGEAFSASLSVNADATGLTLTCEGNETNGSFSENCTDESEDGYVDVNIGLAFMAEINGVSDAISVTLSAERTGLESGQVGVSLSYDGTTLEASLDSEAETLTVTNQDGVTLSVEEGEDGKATGAITNNGTQYATISEVSGVVLVRFSDGDFESF</sequence>
<evidence type="ECO:0000256" key="1">
    <source>
        <dbReference type="SAM" id="MobiDB-lite"/>
    </source>
</evidence>
<dbReference type="RefSeq" id="WP_011400495.1">
    <property type="nucleotide sequence ID" value="NC_007645.1"/>
</dbReference>
<evidence type="ECO:0000313" key="3">
    <source>
        <dbReference type="Proteomes" id="UP000000238"/>
    </source>
</evidence>
<reference evidence="2 3" key="1">
    <citation type="journal article" date="2005" name="Nucleic Acids Res.">
        <title>Genomic blueprint of Hahella chejuensis, a marine microbe producing an algicidal agent.</title>
        <authorList>
            <person name="Jeong H."/>
            <person name="Yim J.H."/>
            <person name="Lee C."/>
            <person name="Choi S.-H."/>
            <person name="Park Y.K."/>
            <person name="Yoon S.H."/>
            <person name="Hur C.-G."/>
            <person name="Kang H.-Y."/>
            <person name="Kim D."/>
            <person name="Lee H.H."/>
            <person name="Park K.H."/>
            <person name="Park S.-H."/>
            <person name="Park H.-S."/>
            <person name="Lee H.K."/>
            <person name="Oh T.K."/>
            <person name="Kim J.F."/>
        </authorList>
    </citation>
    <scope>NUCLEOTIDE SEQUENCE [LARGE SCALE GENOMIC DNA]</scope>
    <source>
        <strain evidence="2 3">KCTC 2396</strain>
    </source>
</reference>
<organism evidence="2 3">
    <name type="scientific">Hahella chejuensis (strain KCTC 2396)</name>
    <dbReference type="NCBI Taxonomy" id="349521"/>
    <lineage>
        <taxon>Bacteria</taxon>
        <taxon>Pseudomonadati</taxon>
        <taxon>Pseudomonadota</taxon>
        <taxon>Gammaproteobacteria</taxon>
        <taxon>Oceanospirillales</taxon>
        <taxon>Hahellaceae</taxon>
        <taxon>Hahella</taxon>
    </lineage>
</organism>
<accession>Q2S7C9</accession>
<dbReference type="eggNOG" id="ENOG50331XY">
    <property type="taxonomic scope" value="Bacteria"/>
</dbReference>
<feature type="region of interest" description="Disordered" evidence="1">
    <location>
        <begin position="306"/>
        <end position="326"/>
    </location>
</feature>
<dbReference type="HOGENOM" id="CLU_373757_0_0_6"/>
<dbReference type="OrthoDB" id="6369989at2"/>
<dbReference type="Proteomes" id="UP000000238">
    <property type="component" value="Chromosome"/>
</dbReference>
<protein>
    <submittedName>
        <fullName evidence="2">Large exoprotein involved in heme utilization or adhesion</fullName>
    </submittedName>
</protein>
<dbReference type="EMBL" id="CP000155">
    <property type="protein sequence ID" value="ABC33445.1"/>
    <property type="molecule type" value="Genomic_DNA"/>
</dbReference>
<proteinExistence type="predicted"/>
<dbReference type="AlphaFoldDB" id="Q2S7C9"/>
<gene>
    <name evidence="2" type="ordered locus">HCH_06822</name>
</gene>
<dbReference type="PROSITE" id="PS51257">
    <property type="entry name" value="PROKAR_LIPOPROTEIN"/>
    <property type="match status" value="1"/>
</dbReference>
<name>Q2S7C9_HAHCH</name>
<dbReference type="STRING" id="349521.HCH_06822"/>
<keyword evidence="3" id="KW-1185">Reference proteome</keyword>
<dbReference type="KEGG" id="hch:HCH_06822"/>
<evidence type="ECO:0000313" key="2">
    <source>
        <dbReference type="EMBL" id="ABC33445.1"/>
    </source>
</evidence>